<dbReference type="PANTHER" id="PTHR11839:SF18">
    <property type="entry name" value="NUDIX HYDROLASE DOMAIN-CONTAINING PROTEIN"/>
    <property type="match status" value="1"/>
</dbReference>
<reference evidence="4" key="2">
    <citation type="submission" date="2020-09" db="EMBL/GenBank/DDBJ databases">
        <authorList>
            <person name="Sun Q."/>
            <person name="Ohkuma M."/>
        </authorList>
    </citation>
    <scope>NUCLEOTIDE SEQUENCE</scope>
    <source>
        <strain evidence="4">JCM 3091</strain>
    </source>
</reference>
<evidence type="ECO:0000313" key="5">
    <source>
        <dbReference type="Proteomes" id="UP000662200"/>
    </source>
</evidence>
<name>A0A8J3BU50_9ACTN</name>
<keyword evidence="5" id="KW-1185">Reference proteome</keyword>
<evidence type="ECO:0000256" key="2">
    <source>
        <dbReference type="ARBA" id="ARBA00022801"/>
    </source>
</evidence>
<dbReference type="GO" id="GO:0019693">
    <property type="term" value="P:ribose phosphate metabolic process"/>
    <property type="evidence" value="ECO:0007669"/>
    <property type="project" value="TreeGrafter"/>
</dbReference>
<protein>
    <submittedName>
        <fullName evidence="4">ADP-ribose pyrophosphatase</fullName>
    </submittedName>
</protein>
<proteinExistence type="predicted"/>
<keyword evidence="2" id="KW-0378">Hydrolase</keyword>
<dbReference type="InterPro" id="IPR000086">
    <property type="entry name" value="NUDIX_hydrolase_dom"/>
</dbReference>
<dbReference type="PROSITE" id="PS51462">
    <property type="entry name" value="NUDIX"/>
    <property type="match status" value="1"/>
</dbReference>
<dbReference type="Pfam" id="PF00293">
    <property type="entry name" value="NUDIX"/>
    <property type="match status" value="1"/>
</dbReference>
<organism evidence="4 5">
    <name type="scientific">Pilimelia terevasa</name>
    <dbReference type="NCBI Taxonomy" id="53372"/>
    <lineage>
        <taxon>Bacteria</taxon>
        <taxon>Bacillati</taxon>
        <taxon>Actinomycetota</taxon>
        <taxon>Actinomycetes</taxon>
        <taxon>Micromonosporales</taxon>
        <taxon>Micromonosporaceae</taxon>
        <taxon>Pilimelia</taxon>
    </lineage>
</organism>
<dbReference type="Proteomes" id="UP000662200">
    <property type="component" value="Unassembled WGS sequence"/>
</dbReference>
<evidence type="ECO:0000313" key="4">
    <source>
        <dbReference type="EMBL" id="GGK37019.1"/>
    </source>
</evidence>
<dbReference type="AlphaFoldDB" id="A0A8J3BU50"/>
<evidence type="ECO:0000259" key="3">
    <source>
        <dbReference type="PROSITE" id="PS51462"/>
    </source>
</evidence>
<dbReference type="PANTHER" id="PTHR11839">
    <property type="entry name" value="UDP/ADP-SUGAR PYROPHOSPHATASE"/>
    <property type="match status" value="1"/>
</dbReference>
<sequence>MSDRDAPPGYAVAGSRARYAGPVFTVVTEDVRMPGGEVAARDVVRHPGAAGVVALDAAGAVTLVRQYRHPLGARLWEVPAGLCDTADEAPAQVARRELAEEADLRAGRLDLLLTLHTSPGFSTETFHLYLARDLAAVPAGARFARRHEEADLEVAAVPLDAAVAMVLAGEITSAPTVAGLLAAGRSRDAGWTGLRPA</sequence>
<dbReference type="Gene3D" id="3.90.79.10">
    <property type="entry name" value="Nucleoside Triphosphate Pyrophosphohydrolase"/>
    <property type="match status" value="1"/>
</dbReference>
<evidence type="ECO:0000256" key="1">
    <source>
        <dbReference type="ARBA" id="ARBA00001946"/>
    </source>
</evidence>
<reference evidence="4" key="1">
    <citation type="journal article" date="2014" name="Int. J. Syst. Evol. Microbiol.">
        <title>Complete genome sequence of Corynebacterium casei LMG S-19264T (=DSM 44701T), isolated from a smear-ripened cheese.</title>
        <authorList>
            <consortium name="US DOE Joint Genome Institute (JGI-PGF)"/>
            <person name="Walter F."/>
            <person name="Albersmeier A."/>
            <person name="Kalinowski J."/>
            <person name="Ruckert C."/>
        </authorList>
    </citation>
    <scope>NUCLEOTIDE SEQUENCE</scope>
    <source>
        <strain evidence="4">JCM 3091</strain>
    </source>
</reference>
<accession>A0A8J3BU50</accession>
<dbReference type="SUPFAM" id="SSF55811">
    <property type="entry name" value="Nudix"/>
    <property type="match status" value="1"/>
</dbReference>
<dbReference type="GO" id="GO:0016787">
    <property type="term" value="F:hydrolase activity"/>
    <property type="evidence" value="ECO:0007669"/>
    <property type="project" value="UniProtKB-KW"/>
</dbReference>
<dbReference type="GO" id="GO:0005829">
    <property type="term" value="C:cytosol"/>
    <property type="evidence" value="ECO:0007669"/>
    <property type="project" value="TreeGrafter"/>
</dbReference>
<dbReference type="InterPro" id="IPR015797">
    <property type="entry name" value="NUDIX_hydrolase-like_dom_sf"/>
</dbReference>
<dbReference type="RefSeq" id="WP_229789758.1">
    <property type="nucleotide sequence ID" value="NZ_BMQC01000012.1"/>
</dbReference>
<gene>
    <name evidence="4" type="ORF">GCM10010124_32060</name>
</gene>
<comment type="cofactor">
    <cofactor evidence="1">
        <name>Mg(2+)</name>
        <dbReference type="ChEBI" id="CHEBI:18420"/>
    </cofactor>
</comment>
<dbReference type="GO" id="GO:0006753">
    <property type="term" value="P:nucleoside phosphate metabolic process"/>
    <property type="evidence" value="ECO:0007669"/>
    <property type="project" value="TreeGrafter"/>
</dbReference>
<comment type="caution">
    <text evidence="4">The sequence shown here is derived from an EMBL/GenBank/DDBJ whole genome shotgun (WGS) entry which is preliminary data.</text>
</comment>
<feature type="domain" description="Nudix hydrolase" evidence="3">
    <location>
        <begin position="44"/>
        <end position="179"/>
    </location>
</feature>
<dbReference type="EMBL" id="BMQC01000012">
    <property type="protein sequence ID" value="GGK37019.1"/>
    <property type="molecule type" value="Genomic_DNA"/>
</dbReference>